<dbReference type="PANTHER" id="PTHR38117:SF1">
    <property type="entry name" value="DUF3074 DOMAIN-CONTAINING PROTEIN"/>
    <property type="match status" value="1"/>
</dbReference>
<evidence type="ECO:0000259" key="2">
    <source>
        <dbReference type="Pfam" id="PF23155"/>
    </source>
</evidence>
<dbReference type="Proteomes" id="UP000007796">
    <property type="component" value="Unassembled WGS sequence"/>
</dbReference>
<organism evidence="4">
    <name type="scientific">Grosmannia clavigera (strain kw1407 / UAMH 11150)</name>
    <name type="common">Blue stain fungus</name>
    <name type="synonym">Graphiocladiella clavigera</name>
    <dbReference type="NCBI Taxonomy" id="655863"/>
    <lineage>
        <taxon>Eukaryota</taxon>
        <taxon>Fungi</taxon>
        <taxon>Dikarya</taxon>
        <taxon>Ascomycota</taxon>
        <taxon>Pezizomycotina</taxon>
        <taxon>Sordariomycetes</taxon>
        <taxon>Sordariomycetidae</taxon>
        <taxon>Ophiostomatales</taxon>
        <taxon>Ophiostomataceae</taxon>
        <taxon>Leptographium</taxon>
    </lineage>
</organism>
<accession>F0XRC7</accession>
<evidence type="ECO:0000313" key="4">
    <source>
        <dbReference type="Proteomes" id="UP000007796"/>
    </source>
</evidence>
<dbReference type="InParanoid" id="F0XRC7"/>
<name>F0XRC7_GROCL</name>
<dbReference type="AlphaFoldDB" id="F0XRC7"/>
<evidence type="ECO:0000313" key="3">
    <source>
        <dbReference type="EMBL" id="EFW99711.1"/>
    </source>
</evidence>
<keyword evidence="4" id="KW-1185">Reference proteome</keyword>
<reference evidence="3 4" key="1">
    <citation type="journal article" date="2011" name="Proc. Natl. Acad. Sci. U.S.A.">
        <title>Genome and transcriptome analyses of the mountain pine beetle-fungal symbiont Grosmannia clavigera, a lodgepole pine pathogen.</title>
        <authorList>
            <person name="DiGuistini S."/>
            <person name="Wang Y."/>
            <person name="Liao N.Y."/>
            <person name="Taylor G."/>
            <person name="Tanguay P."/>
            <person name="Feau N."/>
            <person name="Henrissat B."/>
            <person name="Chan S.K."/>
            <person name="Hesse-Orce U."/>
            <person name="Alamouti S.M."/>
            <person name="Tsui C.K.M."/>
            <person name="Docking R.T."/>
            <person name="Levasseur A."/>
            <person name="Haridas S."/>
            <person name="Robertson G."/>
            <person name="Birol I."/>
            <person name="Holt R.A."/>
            <person name="Marra M.A."/>
            <person name="Hamelin R.C."/>
            <person name="Hirst M."/>
            <person name="Jones S.J.M."/>
            <person name="Bohlmann J."/>
            <person name="Breuil C."/>
        </authorList>
    </citation>
    <scope>NUCLEOTIDE SEQUENCE [LARGE SCALE GENOMIC DNA]</scope>
    <source>
        <strain evidence="4">kw1407 / UAMH 11150</strain>
    </source>
</reference>
<dbReference type="PANTHER" id="PTHR38117">
    <property type="entry name" value="NACHT AND WD40 DOMAIN PROTEIN"/>
    <property type="match status" value="1"/>
</dbReference>
<gene>
    <name evidence="3" type="ORF">CMQ_29</name>
</gene>
<dbReference type="EMBL" id="GL629807">
    <property type="protein sequence ID" value="EFW99711.1"/>
    <property type="molecule type" value="Genomic_DNA"/>
</dbReference>
<dbReference type="STRING" id="655863.F0XRC7"/>
<dbReference type="InterPro" id="IPR055481">
    <property type="entry name" value="DUF7053"/>
</dbReference>
<evidence type="ECO:0000256" key="1">
    <source>
        <dbReference type="SAM" id="MobiDB-lite"/>
    </source>
</evidence>
<feature type="compositionally biased region" description="Basic and acidic residues" evidence="1">
    <location>
        <begin position="274"/>
        <end position="291"/>
    </location>
</feature>
<feature type="domain" description="DUF7053" evidence="2">
    <location>
        <begin position="11"/>
        <end position="243"/>
    </location>
</feature>
<feature type="region of interest" description="Disordered" evidence="1">
    <location>
        <begin position="245"/>
        <end position="291"/>
    </location>
</feature>
<dbReference type="Pfam" id="PF23155">
    <property type="entry name" value="DUF7053"/>
    <property type="match status" value="1"/>
</dbReference>
<protein>
    <recommendedName>
        <fullName evidence="2">DUF7053 domain-containing protein</fullName>
    </recommendedName>
</protein>
<sequence>MSSNDQSVFNTTATLKRVSRLPPATDRDRAVRLLLHDHDFFVHCGPHSVEWEAVPADEEARLAEAALDADAQGVQPLSAAVRDARMAVRDAWAAEVAEETEEAVHEAADKCSAPLSRTYNVTDVVHTLPAGIWDSRVVSTYEMTNLEDGVFVRVRCPLSIVMDTTWSVEVAKAEEEDLGDELDVEAEAQDKAEPETKADEQPGALELHEEIVIYCSRLLIGTVKSLCENGWQEIHKRMIARLDEAEDGGGREKGRKGERKKEEVSEESEESEEKEDKDQGHEEGMEVKVAA</sequence>
<dbReference type="eggNOG" id="ENOG502SVDW">
    <property type="taxonomic scope" value="Eukaryota"/>
</dbReference>
<dbReference type="OrthoDB" id="4794810at2759"/>
<dbReference type="HOGENOM" id="CLU_083371_0_0_1"/>
<dbReference type="RefSeq" id="XP_014169443.1">
    <property type="nucleotide sequence ID" value="XM_014313968.1"/>
</dbReference>
<feature type="compositionally biased region" description="Acidic residues" evidence="1">
    <location>
        <begin position="264"/>
        <end position="273"/>
    </location>
</feature>
<proteinExistence type="predicted"/>
<dbReference type="GeneID" id="25975939"/>